<organism evidence="2 3">
    <name type="scientific">Oribacterium sinus</name>
    <dbReference type="NCBI Taxonomy" id="237576"/>
    <lineage>
        <taxon>Bacteria</taxon>
        <taxon>Bacillati</taxon>
        <taxon>Bacillota</taxon>
        <taxon>Clostridia</taxon>
        <taxon>Lachnospirales</taxon>
        <taxon>Lachnospiraceae</taxon>
        <taxon>Oribacterium</taxon>
    </lineage>
</organism>
<feature type="transmembrane region" description="Helical" evidence="1">
    <location>
        <begin position="54"/>
        <end position="73"/>
    </location>
</feature>
<evidence type="ECO:0000313" key="2">
    <source>
        <dbReference type="EMBL" id="MBB6040417.1"/>
    </source>
</evidence>
<name>A0A7W9SDZ8_9FIRM</name>
<protein>
    <submittedName>
        <fullName evidence="2">Uncharacterized protein</fullName>
    </submittedName>
</protein>
<dbReference type="GeneID" id="85013946"/>
<dbReference type="RefSeq" id="WP_183682255.1">
    <property type="nucleotide sequence ID" value="NZ_JACHHH010000002.1"/>
</dbReference>
<reference evidence="2 3" key="1">
    <citation type="submission" date="2020-08" db="EMBL/GenBank/DDBJ databases">
        <title>Genomic Encyclopedia of Type Strains, Phase IV (KMG-IV): sequencing the most valuable type-strain genomes for metagenomic binning, comparative biology and taxonomic classification.</title>
        <authorList>
            <person name="Goeker M."/>
        </authorList>
    </citation>
    <scope>NUCLEOTIDE SEQUENCE [LARGE SCALE GENOMIC DNA]</scope>
    <source>
        <strain evidence="2 3">DSM 17245</strain>
    </source>
</reference>
<accession>A0A7W9SDZ8</accession>
<dbReference type="AlphaFoldDB" id="A0A7W9SDZ8"/>
<keyword evidence="1" id="KW-0812">Transmembrane</keyword>
<feature type="transmembrane region" description="Helical" evidence="1">
    <location>
        <begin position="28"/>
        <end position="48"/>
    </location>
</feature>
<sequence length="202" mass="24113">MWKIKSNTYLDENGSCHWQIRYYSPNPIFSFFGLLFLLGIFFLSYRQVGLDKSVWLLYGLLTMYSAFCVWDIYKYFFLTYIVEAILYEEEIVLLYNKGESRRIPYTEIGFVDFQLHEGVGSKIRFSPHFSLYKKNSTSKILDSVLYKNEYLLFTGEVELLEDYLRIKEILAEKGKHCVEPRETEECFRRGRLSRQARRDIGK</sequence>
<proteinExistence type="predicted"/>
<dbReference type="Proteomes" id="UP000522163">
    <property type="component" value="Unassembled WGS sequence"/>
</dbReference>
<evidence type="ECO:0000256" key="1">
    <source>
        <dbReference type="SAM" id="Phobius"/>
    </source>
</evidence>
<dbReference type="EMBL" id="JACHHH010000002">
    <property type="protein sequence ID" value="MBB6040417.1"/>
    <property type="molecule type" value="Genomic_DNA"/>
</dbReference>
<keyword evidence="1" id="KW-0472">Membrane</keyword>
<evidence type="ECO:0000313" key="3">
    <source>
        <dbReference type="Proteomes" id="UP000522163"/>
    </source>
</evidence>
<keyword evidence="1" id="KW-1133">Transmembrane helix</keyword>
<comment type="caution">
    <text evidence="2">The sequence shown here is derived from an EMBL/GenBank/DDBJ whole genome shotgun (WGS) entry which is preliminary data.</text>
</comment>
<gene>
    <name evidence="2" type="ORF">HNQ46_000380</name>
</gene>